<keyword evidence="4" id="KW-1015">Disulfide bond</keyword>
<evidence type="ECO:0000256" key="4">
    <source>
        <dbReference type="ARBA" id="ARBA00023157"/>
    </source>
</evidence>
<dbReference type="InterPro" id="IPR050553">
    <property type="entry name" value="Thioredoxin_ResA/DsbE_sf"/>
</dbReference>
<evidence type="ECO:0000256" key="5">
    <source>
        <dbReference type="ARBA" id="ARBA00023284"/>
    </source>
</evidence>
<keyword evidence="9" id="KW-1185">Reference proteome</keyword>
<dbReference type="PROSITE" id="PS51257">
    <property type="entry name" value="PROKAR_LIPOPROTEIN"/>
    <property type="match status" value="1"/>
</dbReference>
<organism evidence="8 9">
    <name type="scientific">Yinghuangia aomiensis</name>
    <dbReference type="NCBI Taxonomy" id="676205"/>
    <lineage>
        <taxon>Bacteria</taxon>
        <taxon>Bacillati</taxon>
        <taxon>Actinomycetota</taxon>
        <taxon>Actinomycetes</taxon>
        <taxon>Kitasatosporales</taxon>
        <taxon>Streptomycetaceae</taxon>
        <taxon>Yinghuangia</taxon>
    </lineage>
</organism>
<dbReference type="PANTHER" id="PTHR42852:SF6">
    <property type="entry name" value="THIOL:DISULFIDE INTERCHANGE PROTEIN DSBE"/>
    <property type="match status" value="1"/>
</dbReference>
<comment type="caution">
    <text evidence="8">The sequence shown here is derived from an EMBL/GenBank/DDBJ whole genome shotgun (WGS) entry which is preliminary data.</text>
</comment>
<proteinExistence type="predicted"/>
<dbReference type="PROSITE" id="PS51352">
    <property type="entry name" value="THIOREDOXIN_2"/>
    <property type="match status" value="1"/>
</dbReference>
<dbReference type="InterPro" id="IPR036249">
    <property type="entry name" value="Thioredoxin-like_sf"/>
</dbReference>
<dbReference type="Proteomes" id="UP001500466">
    <property type="component" value="Unassembled WGS sequence"/>
</dbReference>
<keyword evidence="5" id="KW-0676">Redox-active center</keyword>
<gene>
    <name evidence="8" type="ORF">GCM10023205_40810</name>
</gene>
<sequence length="199" mass="20983">MLTRSPRRRAAVAVAAVLTAATALAGCSSGGGGKNTSGDQQGYVSGDGIKRVSADKRENAPGVSGKTLDGKDVALADFKGKVVVLNVWGSWCSPCRGEAPNLQKVYDATKDSGVVFLGINTRDSTQENAKSFEERYGITYPSIWDPEGRQILKFKGNLNPQAIPSTLVIDKNGKIAARALSAVTEADLRSMIDPLLNGN</sequence>
<evidence type="ECO:0000256" key="2">
    <source>
        <dbReference type="ARBA" id="ARBA00022748"/>
    </source>
</evidence>
<keyword evidence="3" id="KW-0812">Transmembrane</keyword>
<comment type="subcellular location">
    <subcellularLocation>
        <location evidence="1">Cell envelope</location>
    </subcellularLocation>
</comment>
<dbReference type="InterPro" id="IPR000866">
    <property type="entry name" value="AhpC/TSA"/>
</dbReference>
<keyword evidence="3" id="KW-0735">Signal-anchor</keyword>
<feature type="signal peptide" evidence="6">
    <location>
        <begin position="1"/>
        <end position="25"/>
    </location>
</feature>
<dbReference type="Gene3D" id="3.40.30.10">
    <property type="entry name" value="Glutaredoxin"/>
    <property type="match status" value="1"/>
</dbReference>
<keyword evidence="6" id="KW-0732">Signal</keyword>
<protein>
    <submittedName>
        <fullName evidence="8">TlpA disulfide reductase family protein</fullName>
    </submittedName>
</protein>
<evidence type="ECO:0000313" key="9">
    <source>
        <dbReference type="Proteomes" id="UP001500466"/>
    </source>
</evidence>
<name>A0ABP9HHS2_9ACTN</name>
<evidence type="ECO:0000259" key="7">
    <source>
        <dbReference type="PROSITE" id="PS51352"/>
    </source>
</evidence>
<dbReference type="SUPFAM" id="SSF52833">
    <property type="entry name" value="Thioredoxin-like"/>
    <property type="match status" value="1"/>
</dbReference>
<dbReference type="EMBL" id="BAABHS010000014">
    <property type="protein sequence ID" value="GAA4970963.1"/>
    <property type="molecule type" value="Genomic_DNA"/>
</dbReference>
<reference evidence="9" key="1">
    <citation type="journal article" date="2019" name="Int. J. Syst. Evol. Microbiol.">
        <title>The Global Catalogue of Microorganisms (GCM) 10K type strain sequencing project: providing services to taxonomists for standard genome sequencing and annotation.</title>
        <authorList>
            <consortium name="The Broad Institute Genomics Platform"/>
            <consortium name="The Broad Institute Genome Sequencing Center for Infectious Disease"/>
            <person name="Wu L."/>
            <person name="Ma J."/>
        </authorList>
    </citation>
    <scope>NUCLEOTIDE SEQUENCE [LARGE SCALE GENOMIC DNA]</scope>
    <source>
        <strain evidence="9">JCM 17986</strain>
    </source>
</reference>
<evidence type="ECO:0000313" key="8">
    <source>
        <dbReference type="EMBL" id="GAA4970963.1"/>
    </source>
</evidence>
<evidence type="ECO:0000256" key="6">
    <source>
        <dbReference type="SAM" id="SignalP"/>
    </source>
</evidence>
<keyword evidence="2" id="KW-0201">Cytochrome c-type biogenesis</keyword>
<dbReference type="Pfam" id="PF00578">
    <property type="entry name" value="AhpC-TSA"/>
    <property type="match status" value="1"/>
</dbReference>
<accession>A0ABP9HHS2</accession>
<dbReference type="RefSeq" id="WP_345677006.1">
    <property type="nucleotide sequence ID" value="NZ_BAABHS010000014.1"/>
</dbReference>
<dbReference type="PANTHER" id="PTHR42852">
    <property type="entry name" value="THIOL:DISULFIDE INTERCHANGE PROTEIN DSBE"/>
    <property type="match status" value="1"/>
</dbReference>
<dbReference type="InterPro" id="IPR013766">
    <property type="entry name" value="Thioredoxin_domain"/>
</dbReference>
<evidence type="ECO:0000256" key="1">
    <source>
        <dbReference type="ARBA" id="ARBA00004196"/>
    </source>
</evidence>
<evidence type="ECO:0000256" key="3">
    <source>
        <dbReference type="ARBA" id="ARBA00022968"/>
    </source>
</evidence>
<dbReference type="CDD" id="cd02966">
    <property type="entry name" value="TlpA_like_family"/>
    <property type="match status" value="1"/>
</dbReference>
<feature type="chain" id="PRO_5047088108" evidence="6">
    <location>
        <begin position="26"/>
        <end position="199"/>
    </location>
</feature>
<feature type="domain" description="Thioredoxin" evidence="7">
    <location>
        <begin position="54"/>
        <end position="197"/>
    </location>
</feature>